<proteinExistence type="predicted"/>
<reference evidence="1 2" key="1">
    <citation type="submission" date="2019-08" db="EMBL/GenBank/DDBJ databases">
        <title>Whole genome of Aphis craccivora.</title>
        <authorList>
            <person name="Voronova N.V."/>
            <person name="Shulinski R.S."/>
            <person name="Bandarenka Y.V."/>
            <person name="Zhorov D.G."/>
            <person name="Warner D."/>
        </authorList>
    </citation>
    <scope>NUCLEOTIDE SEQUENCE [LARGE SCALE GENOMIC DNA]</scope>
    <source>
        <strain evidence="1">180601</strain>
        <tissue evidence="1">Whole Body</tissue>
    </source>
</reference>
<dbReference type="EMBL" id="VUJU01010681">
    <property type="protein sequence ID" value="KAF0713445.1"/>
    <property type="molecule type" value="Genomic_DNA"/>
</dbReference>
<comment type="caution">
    <text evidence="1">The sequence shown here is derived from an EMBL/GenBank/DDBJ whole genome shotgun (WGS) entry which is preliminary data.</text>
</comment>
<evidence type="ECO:0000313" key="2">
    <source>
        <dbReference type="Proteomes" id="UP000478052"/>
    </source>
</evidence>
<organism evidence="1 2">
    <name type="scientific">Aphis craccivora</name>
    <name type="common">Cowpea aphid</name>
    <dbReference type="NCBI Taxonomy" id="307492"/>
    <lineage>
        <taxon>Eukaryota</taxon>
        <taxon>Metazoa</taxon>
        <taxon>Ecdysozoa</taxon>
        <taxon>Arthropoda</taxon>
        <taxon>Hexapoda</taxon>
        <taxon>Insecta</taxon>
        <taxon>Pterygota</taxon>
        <taxon>Neoptera</taxon>
        <taxon>Paraneoptera</taxon>
        <taxon>Hemiptera</taxon>
        <taxon>Sternorrhyncha</taxon>
        <taxon>Aphidomorpha</taxon>
        <taxon>Aphidoidea</taxon>
        <taxon>Aphididae</taxon>
        <taxon>Aphidini</taxon>
        <taxon>Aphis</taxon>
        <taxon>Aphis</taxon>
    </lineage>
</organism>
<sequence length="190" mass="21809">MNINGYEYSSPTKCLDTLISILSGTFKVTPLLDDNISKSNVSSLNKITPLEVNCKKNLFDINCKDVSVTEGIQFLSNGSILLQSLDDNTSKFENKFKNTLSNVFSPHQIEIMLNKKKKVAKWEPEDISYNFMKLSPKCYRYLRDKLEFTLPGKSLSKMDRVTVISFDETYVTQILCYDKKIEQVLMLVMM</sequence>
<evidence type="ECO:0000313" key="1">
    <source>
        <dbReference type="EMBL" id="KAF0713445.1"/>
    </source>
</evidence>
<dbReference type="Proteomes" id="UP000478052">
    <property type="component" value="Unassembled WGS sequence"/>
</dbReference>
<gene>
    <name evidence="1" type="ORF">FWK35_00034392</name>
</gene>
<name>A0A6G0VYI0_APHCR</name>
<accession>A0A6G0VYI0</accession>
<protein>
    <submittedName>
        <fullName evidence="1">THAP-type domain-containing protein</fullName>
    </submittedName>
</protein>
<dbReference type="OrthoDB" id="7546846at2759"/>
<keyword evidence="2" id="KW-1185">Reference proteome</keyword>
<dbReference type="AlphaFoldDB" id="A0A6G0VYI0"/>